<dbReference type="GO" id="GO:0008194">
    <property type="term" value="F:UDP-glycosyltransferase activity"/>
    <property type="evidence" value="ECO:0007669"/>
    <property type="project" value="InterPro"/>
</dbReference>
<keyword evidence="4" id="KW-1185">Reference proteome</keyword>
<dbReference type="Pfam" id="PF00201">
    <property type="entry name" value="UDPGT"/>
    <property type="match status" value="1"/>
</dbReference>
<evidence type="ECO:0000313" key="3">
    <source>
        <dbReference type="EMBL" id="KAK1684053.1"/>
    </source>
</evidence>
<dbReference type="PANTHER" id="PTHR48045:SF37">
    <property type="entry name" value="UDP-GLYCOSYLTRANSFERASE 92A1-LIKE"/>
    <property type="match status" value="1"/>
</dbReference>
<dbReference type="EMBL" id="JAUUTY010000002">
    <property type="protein sequence ID" value="KAK1684053.1"/>
    <property type="molecule type" value="Genomic_DNA"/>
</dbReference>
<dbReference type="InterPro" id="IPR002213">
    <property type="entry name" value="UDP_glucos_trans"/>
</dbReference>
<gene>
    <name evidence="3" type="ORF">QYE76_044901</name>
</gene>
<comment type="caution">
    <text evidence="3">The sequence shown here is derived from an EMBL/GenBank/DDBJ whole genome shotgun (WGS) entry which is preliminary data.</text>
</comment>
<protein>
    <recommendedName>
        <fullName evidence="5">UDP-glycosyltransferases domain-containing protein</fullName>
    </recommendedName>
</protein>
<organism evidence="3 4">
    <name type="scientific">Lolium multiflorum</name>
    <name type="common">Italian ryegrass</name>
    <name type="synonym">Lolium perenne subsp. multiflorum</name>
    <dbReference type="NCBI Taxonomy" id="4521"/>
    <lineage>
        <taxon>Eukaryota</taxon>
        <taxon>Viridiplantae</taxon>
        <taxon>Streptophyta</taxon>
        <taxon>Embryophyta</taxon>
        <taxon>Tracheophyta</taxon>
        <taxon>Spermatophyta</taxon>
        <taxon>Magnoliopsida</taxon>
        <taxon>Liliopsida</taxon>
        <taxon>Poales</taxon>
        <taxon>Poaceae</taxon>
        <taxon>BOP clade</taxon>
        <taxon>Pooideae</taxon>
        <taxon>Poodae</taxon>
        <taxon>Poeae</taxon>
        <taxon>Poeae Chloroplast Group 2 (Poeae type)</taxon>
        <taxon>Loliodinae</taxon>
        <taxon>Loliinae</taxon>
        <taxon>Lolium</taxon>
    </lineage>
</organism>
<dbReference type="Gene3D" id="3.40.50.2000">
    <property type="entry name" value="Glycogen Phosphorylase B"/>
    <property type="match status" value="1"/>
</dbReference>
<reference evidence="3" key="1">
    <citation type="submission" date="2023-07" db="EMBL/GenBank/DDBJ databases">
        <title>A chromosome-level genome assembly of Lolium multiflorum.</title>
        <authorList>
            <person name="Chen Y."/>
            <person name="Copetti D."/>
            <person name="Kolliker R."/>
            <person name="Studer B."/>
        </authorList>
    </citation>
    <scope>NUCLEOTIDE SEQUENCE</scope>
    <source>
        <strain evidence="3">02402/16</strain>
        <tissue evidence="3">Leaf</tissue>
    </source>
</reference>
<evidence type="ECO:0008006" key="5">
    <source>
        <dbReference type="Google" id="ProtNLM"/>
    </source>
</evidence>
<keyword evidence="2" id="KW-0808">Transferase</keyword>
<dbReference type="PANTHER" id="PTHR48045">
    <property type="entry name" value="UDP-GLYCOSYLTRANSFERASE 72B1"/>
    <property type="match status" value="1"/>
</dbReference>
<comment type="similarity">
    <text evidence="1">Belongs to the UDP-glycosyltransferase family.</text>
</comment>
<dbReference type="Proteomes" id="UP001231189">
    <property type="component" value="Unassembled WGS sequence"/>
</dbReference>
<evidence type="ECO:0000256" key="1">
    <source>
        <dbReference type="ARBA" id="ARBA00009995"/>
    </source>
</evidence>
<evidence type="ECO:0000256" key="2">
    <source>
        <dbReference type="ARBA" id="ARBA00022679"/>
    </source>
</evidence>
<dbReference type="FunFam" id="3.40.50.2000:FF:000056">
    <property type="entry name" value="Glycosyltransferase"/>
    <property type="match status" value="1"/>
</dbReference>
<name>A0AAD8TLY7_LOLMU</name>
<sequence length="183" mass="20020">MAIGPILAPPTSSDSQDDASIIQWLDACPPRSVLYVSFGSQNSISADQMTELALGLEASGRPFLWVLRPPVGLDATDGFKPEWLPAGFEVRTTLRNRGLLVRGWAPQVRILAHPSTGAFLSHCGWNSILESLCHGVPLIGWPLGAGSSSTRCWWRSGASAWRWRGNMESSAVSRGRWPRPWGR</sequence>
<dbReference type="AlphaFoldDB" id="A0AAD8TLY7"/>
<accession>A0AAD8TLY7</accession>
<dbReference type="CDD" id="cd03784">
    <property type="entry name" value="GT1_Gtf-like"/>
    <property type="match status" value="1"/>
</dbReference>
<dbReference type="SUPFAM" id="SSF53756">
    <property type="entry name" value="UDP-Glycosyltransferase/glycogen phosphorylase"/>
    <property type="match status" value="1"/>
</dbReference>
<evidence type="ECO:0000313" key="4">
    <source>
        <dbReference type="Proteomes" id="UP001231189"/>
    </source>
</evidence>
<proteinExistence type="inferred from homology"/>